<protein>
    <submittedName>
        <fullName evidence="1">Uncharacterized protein</fullName>
    </submittedName>
</protein>
<evidence type="ECO:0000313" key="1">
    <source>
        <dbReference type="EMBL" id="ETW74909.1"/>
    </source>
</evidence>
<dbReference type="EMBL" id="KI925467">
    <property type="protein sequence ID" value="ETW74909.1"/>
    <property type="molecule type" value="Genomic_DNA"/>
</dbReference>
<dbReference type="RefSeq" id="XP_009553372.1">
    <property type="nucleotide sequence ID" value="XM_009555077.1"/>
</dbReference>
<reference evidence="1 2" key="1">
    <citation type="journal article" date="2012" name="New Phytol.">
        <title>Insight into trade-off between wood decay and parasitism from the genome of a fungal forest pathogen.</title>
        <authorList>
            <person name="Olson A."/>
            <person name="Aerts A."/>
            <person name="Asiegbu F."/>
            <person name="Belbahri L."/>
            <person name="Bouzid O."/>
            <person name="Broberg A."/>
            <person name="Canback B."/>
            <person name="Coutinho P.M."/>
            <person name="Cullen D."/>
            <person name="Dalman K."/>
            <person name="Deflorio G."/>
            <person name="van Diepen L.T."/>
            <person name="Dunand C."/>
            <person name="Duplessis S."/>
            <person name="Durling M."/>
            <person name="Gonthier P."/>
            <person name="Grimwood J."/>
            <person name="Fossdal C.G."/>
            <person name="Hansson D."/>
            <person name="Henrissat B."/>
            <person name="Hietala A."/>
            <person name="Himmelstrand K."/>
            <person name="Hoffmeister D."/>
            <person name="Hogberg N."/>
            <person name="James T.Y."/>
            <person name="Karlsson M."/>
            <person name="Kohler A."/>
            <person name="Kues U."/>
            <person name="Lee Y.H."/>
            <person name="Lin Y.C."/>
            <person name="Lind M."/>
            <person name="Lindquist E."/>
            <person name="Lombard V."/>
            <person name="Lucas S."/>
            <person name="Lunden K."/>
            <person name="Morin E."/>
            <person name="Murat C."/>
            <person name="Park J."/>
            <person name="Raffaello T."/>
            <person name="Rouze P."/>
            <person name="Salamov A."/>
            <person name="Schmutz J."/>
            <person name="Solheim H."/>
            <person name="Stahlberg J."/>
            <person name="Velez H."/>
            <person name="de Vries R.P."/>
            <person name="Wiebenga A."/>
            <person name="Woodward S."/>
            <person name="Yakovlev I."/>
            <person name="Garbelotto M."/>
            <person name="Martin F."/>
            <person name="Grigoriev I.V."/>
            <person name="Stenlid J."/>
        </authorList>
    </citation>
    <scope>NUCLEOTIDE SEQUENCE [LARGE SCALE GENOMIC DNA]</scope>
    <source>
        <strain evidence="1 2">TC 32-1</strain>
    </source>
</reference>
<dbReference type="KEGG" id="hir:HETIRDRAFT_164882"/>
<gene>
    <name evidence="1" type="ORF">HETIRDRAFT_164882</name>
</gene>
<dbReference type="AlphaFoldDB" id="W4JN60"/>
<dbReference type="HOGENOM" id="CLU_2455014_0_0_1"/>
<dbReference type="GeneID" id="20667945"/>
<sequence>MRLFLIRRNHQDTTPSNIPHVPLSWVYFLSRQDLELVDFHYFMNGALVPSLYTRPIHSSLYTLGVWNYNIEHTGTYPVVGIDQLSIIGG</sequence>
<name>W4JN60_HETIT</name>
<organism evidence="1 2">
    <name type="scientific">Heterobasidion irregulare (strain TC 32-1)</name>
    <dbReference type="NCBI Taxonomy" id="747525"/>
    <lineage>
        <taxon>Eukaryota</taxon>
        <taxon>Fungi</taxon>
        <taxon>Dikarya</taxon>
        <taxon>Basidiomycota</taxon>
        <taxon>Agaricomycotina</taxon>
        <taxon>Agaricomycetes</taxon>
        <taxon>Russulales</taxon>
        <taxon>Bondarzewiaceae</taxon>
        <taxon>Heterobasidion</taxon>
        <taxon>Heterobasidion annosum species complex</taxon>
    </lineage>
</organism>
<dbReference type="InParanoid" id="W4JN60"/>
<proteinExistence type="predicted"/>
<dbReference type="Proteomes" id="UP000030671">
    <property type="component" value="Unassembled WGS sequence"/>
</dbReference>
<evidence type="ECO:0000313" key="2">
    <source>
        <dbReference type="Proteomes" id="UP000030671"/>
    </source>
</evidence>
<keyword evidence="2" id="KW-1185">Reference proteome</keyword>
<accession>W4JN60</accession>